<comment type="subcellular location">
    <subcellularLocation>
        <location evidence="1">Membrane</location>
        <topology evidence="1">Multi-pass membrane protein</topology>
    </subcellularLocation>
</comment>
<keyword evidence="7 11" id="KW-1133">Transmembrane helix</keyword>
<keyword evidence="12" id="KW-0489">Methyltransferase</keyword>
<evidence type="ECO:0000256" key="9">
    <source>
        <dbReference type="ARBA" id="ARBA00023139"/>
    </source>
</evidence>
<evidence type="ECO:0000256" key="10">
    <source>
        <dbReference type="ARBA" id="ARBA00023288"/>
    </source>
</evidence>
<dbReference type="GO" id="GO:0008168">
    <property type="term" value="F:methyltransferase activity"/>
    <property type="evidence" value="ECO:0007669"/>
    <property type="project" value="UniProtKB-KW"/>
</dbReference>
<keyword evidence="6" id="KW-0732">Signal</keyword>
<keyword evidence="10" id="KW-0449">Lipoprotein</keyword>
<evidence type="ECO:0000313" key="12">
    <source>
        <dbReference type="EMBL" id="MBB5063500.1"/>
    </source>
</evidence>
<evidence type="ECO:0000256" key="1">
    <source>
        <dbReference type="ARBA" id="ARBA00004141"/>
    </source>
</evidence>
<comment type="caution">
    <text evidence="12">The sequence shown here is derived from an EMBL/GenBank/DDBJ whole genome shotgun (WGS) entry which is preliminary data.</text>
</comment>
<keyword evidence="12" id="KW-0808">Transferase</keyword>
<dbReference type="EMBL" id="JACHIO010000006">
    <property type="protein sequence ID" value="MBB5063500.1"/>
    <property type="molecule type" value="Genomic_DNA"/>
</dbReference>
<evidence type="ECO:0000256" key="5">
    <source>
        <dbReference type="ARBA" id="ARBA00022692"/>
    </source>
</evidence>
<dbReference type="AlphaFoldDB" id="A0A7W8EAI0"/>
<keyword evidence="9" id="KW-0564">Palmitate</keyword>
<name>A0A7W8EAI0_9BACT</name>
<dbReference type="Pfam" id="PF17090">
    <property type="entry name" value="Ytca"/>
    <property type="match status" value="1"/>
</dbReference>
<dbReference type="Proteomes" id="UP000584867">
    <property type="component" value="Unassembled WGS sequence"/>
</dbReference>
<evidence type="ECO:0000256" key="8">
    <source>
        <dbReference type="ARBA" id="ARBA00023136"/>
    </source>
</evidence>
<evidence type="ECO:0000256" key="7">
    <source>
        <dbReference type="ARBA" id="ARBA00022989"/>
    </source>
</evidence>
<feature type="transmembrane region" description="Helical" evidence="11">
    <location>
        <begin position="77"/>
        <end position="96"/>
    </location>
</feature>
<dbReference type="GO" id="GO:0016020">
    <property type="term" value="C:membrane"/>
    <property type="evidence" value="ECO:0007669"/>
    <property type="project" value="UniProtKB-SubCell"/>
</dbReference>
<organism evidence="12 13">
    <name type="scientific">Granulicella mallensis</name>
    <dbReference type="NCBI Taxonomy" id="940614"/>
    <lineage>
        <taxon>Bacteria</taxon>
        <taxon>Pseudomonadati</taxon>
        <taxon>Acidobacteriota</taxon>
        <taxon>Terriglobia</taxon>
        <taxon>Terriglobales</taxon>
        <taxon>Acidobacteriaceae</taxon>
        <taxon>Granulicella</taxon>
    </lineage>
</organism>
<reference evidence="12 13" key="1">
    <citation type="submission" date="2020-08" db="EMBL/GenBank/DDBJ databases">
        <title>Genomic Encyclopedia of Type Strains, Phase IV (KMG-V): Genome sequencing to study the core and pangenomes of soil and plant-associated prokaryotes.</title>
        <authorList>
            <person name="Whitman W."/>
        </authorList>
    </citation>
    <scope>NUCLEOTIDE SEQUENCE [LARGE SCALE GENOMIC DNA]</scope>
    <source>
        <strain evidence="12 13">X5P3</strain>
    </source>
</reference>
<keyword evidence="4" id="KW-1003">Cell membrane</keyword>
<accession>A0A7W8EAI0</accession>
<proteinExistence type="inferred from homology"/>
<sequence>MIKLSPNRRQPLGRCATLVLTTLVILGVSGCSYSPSFNLLGSYFPSWIVCFAVATALTAVVHAVFTKTKLVTELWPLPVVYSCLISFLSCTLWIIFFN</sequence>
<dbReference type="InterPro" id="IPR031381">
    <property type="entry name" value="YtcA"/>
</dbReference>
<feature type="transmembrane region" description="Helical" evidence="11">
    <location>
        <begin position="46"/>
        <end position="65"/>
    </location>
</feature>
<evidence type="ECO:0000256" key="11">
    <source>
        <dbReference type="SAM" id="Phobius"/>
    </source>
</evidence>
<evidence type="ECO:0000313" key="13">
    <source>
        <dbReference type="Proteomes" id="UP000584867"/>
    </source>
</evidence>
<evidence type="ECO:0000256" key="2">
    <source>
        <dbReference type="ARBA" id="ARBA00008208"/>
    </source>
</evidence>
<keyword evidence="5 11" id="KW-0812">Transmembrane</keyword>
<dbReference type="RefSeq" id="WP_184254705.1">
    <property type="nucleotide sequence ID" value="NZ_JACHIO010000006.1"/>
</dbReference>
<comment type="similarity">
    <text evidence="2">Belongs to the YtcA family.</text>
</comment>
<evidence type="ECO:0000256" key="6">
    <source>
        <dbReference type="ARBA" id="ARBA00022729"/>
    </source>
</evidence>
<dbReference type="GO" id="GO:0032259">
    <property type="term" value="P:methylation"/>
    <property type="evidence" value="ECO:0007669"/>
    <property type="project" value="UniProtKB-KW"/>
</dbReference>
<gene>
    <name evidence="12" type="ORF">HDF15_001842</name>
</gene>
<keyword evidence="8 11" id="KW-0472">Membrane</keyword>
<evidence type="ECO:0000256" key="4">
    <source>
        <dbReference type="ARBA" id="ARBA00022475"/>
    </source>
</evidence>
<protein>
    <recommendedName>
        <fullName evidence="3">Uncharacterized protein YtcA</fullName>
    </recommendedName>
</protein>
<evidence type="ECO:0000256" key="3">
    <source>
        <dbReference type="ARBA" id="ARBA00021237"/>
    </source>
</evidence>
<dbReference type="PROSITE" id="PS51257">
    <property type="entry name" value="PROKAR_LIPOPROTEIN"/>
    <property type="match status" value="1"/>
</dbReference>